<proteinExistence type="predicted"/>
<name>A0A4Y2E212_ARAVE</name>
<comment type="caution">
    <text evidence="1">The sequence shown here is derived from an EMBL/GenBank/DDBJ whole genome shotgun (WGS) entry which is preliminary data.</text>
</comment>
<organism evidence="1 3">
    <name type="scientific">Araneus ventricosus</name>
    <name type="common">Orbweaver spider</name>
    <name type="synonym">Epeira ventricosa</name>
    <dbReference type="NCBI Taxonomy" id="182803"/>
    <lineage>
        <taxon>Eukaryota</taxon>
        <taxon>Metazoa</taxon>
        <taxon>Ecdysozoa</taxon>
        <taxon>Arthropoda</taxon>
        <taxon>Chelicerata</taxon>
        <taxon>Arachnida</taxon>
        <taxon>Araneae</taxon>
        <taxon>Araneomorphae</taxon>
        <taxon>Entelegynae</taxon>
        <taxon>Araneoidea</taxon>
        <taxon>Araneidae</taxon>
        <taxon>Araneus</taxon>
    </lineage>
</organism>
<evidence type="ECO:0000313" key="3">
    <source>
        <dbReference type="Proteomes" id="UP000499080"/>
    </source>
</evidence>
<dbReference type="AlphaFoldDB" id="A0A4Y2E212"/>
<sequence length="96" mass="11201">MFRFEVPRSYFRMDHVILKRVQMMRTTPELIIPSANSCTTPAVEGGLTHDVRFNVRKAHTRRIFIGIGLRIWNRSQSRDLTSMTQLLPGSILIWDD</sequence>
<evidence type="ECO:0000313" key="1">
    <source>
        <dbReference type="EMBL" id="GBM23170.1"/>
    </source>
</evidence>
<dbReference type="EMBL" id="BGPR01245071">
    <property type="protein sequence ID" value="GBM23225.1"/>
    <property type="molecule type" value="Genomic_DNA"/>
</dbReference>
<gene>
    <name evidence="2" type="ORF">AVEN_236743_1</name>
    <name evidence="1" type="ORF">AVEN_433_1</name>
</gene>
<protein>
    <submittedName>
        <fullName evidence="1">Uncharacterized protein</fullName>
    </submittedName>
</protein>
<reference evidence="1 3" key="1">
    <citation type="journal article" date="2019" name="Sci. Rep.">
        <title>Orb-weaving spider Araneus ventricosus genome elucidates the spidroin gene catalogue.</title>
        <authorList>
            <person name="Kono N."/>
            <person name="Nakamura H."/>
            <person name="Ohtoshi R."/>
            <person name="Moran D.A.P."/>
            <person name="Shinohara A."/>
            <person name="Yoshida Y."/>
            <person name="Fujiwara M."/>
            <person name="Mori M."/>
            <person name="Tomita M."/>
            <person name="Arakawa K."/>
        </authorList>
    </citation>
    <scope>NUCLEOTIDE SEQUENCE [LARGE SCALE GENOMIC DNA]</scope>
</reference>
<dbReference type="Proteomes" id="UP000499080">
    <property type="component" value="Unassembled WGS sequence"/>
</dbReference>
<dbReference type="EMBL" id="BGPR01245054">
    <property type="protein sequence ID" value="GBM23170.1"/>
    <property type="molecule type" value="Genomic_DNA"/>
</dbReference>
<evidence type="ECO:0000313" key="2">
    <source>
        <dbReference type="EMBL" id="GBM23225.1"/>
    </source>
</evidence>
<keyword evidence="3" id="KW-1185">Reference proteome</keyword>
<accession>A0A4Y2E212</accession>